<name>A0A8T0ITH4_CERPU</name>
<evidence type="ECO:0000313" key="1">
    <source>
        <dbReference type="EMBL" id="KAG0586086.1"/>
    </source>
</evidence>
<sequence length="126" mass="14916">MGQIKQYTHHFCCRLTREYNSQLRKLSHESHTCIKIFKPPQILLSYEQSINPTTLYSSTTRHTYKPFPNPKDSKLLELDRLFVSHCFFAKVNEQSWWAHHLCRPAIVRCHPLACPDEFLINICDVK</sequence>
<dbReference type="AlphaFoldDB" id="A0A8T0ITH4"/>
<evidence type="ECO:0000313" key="2">
    <source>
        <dbReference type="Proteomes" id="UP000822688"/>
    </source>
</evidence>
<dbReference type="EMBL" id="CM026422">
    <property type="protein sequence ID" value="KAG0586086.1"/>
    <property type="molecule type" value="Genomic_DNA"/>
</dbReference>
<dbReference type="Proteomes" id="UP000822688">
    <property type="component" value="Chromosome 2"/>
</dbReference>
<organism evidence="1 2">
    <name type="scientific">Ceratodon purpureus</name>
    <name type="common">Fire moss</name>
    <name type="synonym">Dicranum purpureum</name>
    <dbReference type="NCBI Taxonomy" id="3225"/>
    <lineage>
        <taxon>Eukaryota</taxon>
        <taxon>Viridiplantae</taxon>
        <taxon>Streptophyta</taxon>
        <taxon>Embryophyta</taxon>
        <taxon>Bryophyta</taxon>
        <taxon>Bryophytina</taxon>
        <taxon>Bryopsida</taxon>
        <taxon>Dicranidae</taxon>
        <taxon>Pseudoditrichales</taxon>
        <taxon>Ditrichaceae</taxon>
        <taxon>Ceratodon</taxon>
    </lineage>
</organism>
<proteinExistence type="predicted"/>
<accession>A0A8T0ITH4</accession>
<protein>
    <submittedName>
        <fullName evidence="1">Uncharacterized protein</fullName>
    </submittedName>
</protein>
<reference evidence="1" key="1">
    <citation type="submission" date="2020-06" db="EMBL/GenBank/DDBJ databases">
        <title>WGS assembly of Ceratodon purpureus strain R40.</title>
        <authorList>
            <person name="Carey S.B."/>
            <person name="Jenkins J."/>
            <person name="Shu S."/>
            <person name="Lovell J.T."/>
            <person name="Sreedasyam A."/>
            <person name="Maumus F."/>
            <person name="Tiley G.P."/>
            <person name="Fernandez-Pozo N."/>
            <person name="Barry K."/>
            <person name="Chen C."/>
            <person name="Wang M."/>
            <person name="Lipzen A."/>
            <person name="Daum C."/>
            <person name="Saski C.A."/>
            <person name="Payton A.C."/>
            <person name="Mcbreen J.C."/>
            <person name="Conrad R.E."/>
            <person name="Kollar L.M."/>
            <person name="Olsson S."/>
            <person name="Huttunen S."/>
            <person name="Landis J.B."/>
            <person name="Wickett N.J."/>
            <person name="Johnson M.G."/>
            <person name="Rensing S.A."/>
            <person name="Grimwood J."/>
            <person name="Schmutz J."/>
            <person name="Mcdaniel S.F."/>
        </authorList>
    </citation>
    <scope>NUCLEOTIDE SEQUENCE</scope>
    <source>
        <strain evidence="1">R40</strain>
    </source>
</reference>
<gene>
    <name evidence="1" type="ORF">KC19_2G063000</name>
</gene>
<keyword evidence="2" id="KW-1185">Reference proteome</keyword>
<comment type="caution">
    <text evidence="1">The sequence shown here is derived from an EMBL/GenBank/DDBJ whole genome shotgun (WGS) entry which is preliminary data.</text>
</comment>